<dbReference type="Proteomes" id="UP000553963">
    <property type="component" value="Unassembled WGS sequence"/>
</dbReference>
<dbReference type="InterPro" id="IPR035906">
    <property type="entry name" value="MetI-like_sf"/>
</dbReference>
<feature type="transmembrane region" description="Helical" evidence="7">
    <location>
        <begin position="90"/>
        <end position="111"/>
    </location>
</feature>
<comment type="subcellular location">
    <subcellularLocation>
        <location evidence="1 7">Cell membrane</location>
        <topology evidence="1 7">Multi-pass membrane protein</topology>
    </subcellularLocation>
</comment>
<dbReference type="PANTHER" id="PTHR32243">
    <property type="entry name" value="MALTOSE TRANSPORT SYSTEM PERMEASE-RELATED"/>
    <property type="match status" value="1"/>
</dbReference>
<feature type="transmembrane region" description="Helical" evidence="7">
    <location>
        <begin position="154"/>
        <end position="177"/>
    </location>
</feature>
<dbReference type="Pfam" id="PF00528">
    <property type="entry name" value="BPD_transp_1"/>
    <property type="match status" value="1"/>
</dbReference>
<feature type="domain" description="ABC transmembrane type-1" evidence="8">
    <location>
        <begin position="86"/>
        <end position="276"/>
    </location>
</feature>
<dbReference type="InterPro" id="IPR050901">
    <property type="entry name" value="BP-dep_ABC_trans_perm"/>
</dbReference>
<dbReference type="Gene3D" id="1.10.3720.10">
    <property type="entry name" value="MetI-like"/>
    <property type="match status" value="1"/>
</dbReference>
<dbReference type="GO" id="GO:0055085">
    <property type="term" value="P:transmembrane transport"/>
    <property type="evidence" value="ECO:0007669"/>
    <property type="project" value="InterPro"/>
</dbReference>
<dbReference type="PANTHER" id="PTHR32243:SF18">
    <property type="entry name" value="INNER MEMBRANE ABC TRANSPORTER PERMEASE PROTEIN YCJP"/>
    <property type="match status" value="1"/>
</dbReference>
<evidence type="ECO:0000256" key="4">
    <source>
        <dbReference type="ARBA" id="ARBA00022692"/>
    </source>
</evidence>
<dbReference type="EMBL" id="JACIDS010000005">
    <property type="protein sequence ID" value="MBB3932977.1"/>
    <property type="molecule type" value="Genomic_DNA"/>
</dbReference>
<name>A0A840AVA0_9HYPH</name>
<evidence type="ECO:0000256" key="6">
    <source>
        <dbReference type="ARBA" id="ARBA00023136"/>
    </source>
</evidence>
<dbReference type="GO" id="GO:0005886">
    <property type="term" value="C:plasma membrane"/>
    <property type="evidence" value="ECO:0007669"/>
    <property type="project" value="UniProtKB-SubCell"/>
</dbReference>
<evidence type="ECO:0000313" key="9">
    <source>
        <dbReference type="EMBL" id="MBB3932977.1"/>
    </source>
</evidence>
<dbReference type="PROSITE" id="PS50928">
    <property type="entry name" value="ABC_TM1"/>
    <property type="match status" value="1"/>
</dbReference>
<evidence type="ECO:0000256" key="3">
    <source>
        <dbReference type="ARBA" id="ARBA00022475"/>
    </source>
</evidence>
<keyword evidence="10" id="KW-1185">Reference proteome</keyword>
<evidence type="ECO:0000256" key="1">
    <source>
        <dbReference type="ARBA" id="ARBA00004651"/>
    </source>
</evidence>
<keyword evidence="2 7" id="KW-0813">Transport</keyword>
<protein>
    <submittedName>
        <fullName evidence="9">ABC-type glycerol-3-phosphate transport system permease component</fullName>
    </submittedName>
</protein>
<keyword evidence="4 7" id="KW-0812">Transmembrane</keyword>
<keyword evidence="6 7" id="KW-0472">Membrane</keyword>
<feature type="transmembrane region" description="Helical" evidence="7">
    <location>
        <begin position="253"/>
        <end position="276"/>
    </location>
</feature>
<accession>A0A840AVA0</accession>
<comment type="similarity">
    <text evidence="7">Belongs to the binding-protein-dependent transport system permease family.</text>
</comment>
<evidence type="ECO:0000256" key="7">
    <source>
        <dbReference type="RuleBase" id="RU363032"/>
    </source>
</evidence>
<evidence type="ECO:0000313" key="10">
    <source>
        <dbReference type="Proteomes" id="UP000553963"/>
    </source>
</evidence>
<proteinExistence type="inferred from homology"/>
<dbReference type="AlphaFoldDB" id="A0A840AVA0"/>
<feature type="transmembrane region" description="Helical" evidence="7">
    <location>
        <begin position="118"/>
        <end position="142"/>
    </location>
</feature>
<sequence>MSVTTLDSRPARAPSRRRTALQQRVLRERTALVIILIIYMVPVLWLVATAYKPPKDMFSSPPTFIFEPTLHNFRRVFEVFDVWSLLKSSIIISLGSAVLSLLLGVPAGYALARSQSRYAIVIAYFFLAIRIVPIIATLIPFYLMMRDIGLLGTWWAVILVNTTLNCAFVTWMMFSYFRSLPKDMEEAALTDGCTLWGAFWRVALPTVIPGIIASALFCVMFSWNDFLVAMFLTNTDSKPLSVALLAAFGTKDITWGTLGALAHFSTIPIMLMALFLNRYFIQGVTRGVN</sequence>
<evidence type="ECO:0000256" key="5">
    <source>
        <dbReference type="ARBA" id="ARBA00022989"/>
    </source>
</evidence>
<evidence type="ECO:0000256" key="2">
    <source>
        <dbReference type="ARBA" id="ARBA00022448"/>
    </source>
</evidence>
<feature type="transmembrane region" description="Helical" evidence="7">
    <location>
        <begin position="31"/>
        <end position="51"/>
    </location>
</feature>
<reference evidence="9 10" key="1">
    <citation type="submission" date="2020-08" db="EMBL/GenBank/DDBJ databases">
        <title>Genomic Encyclopedia of Type Strains, Phase IV (KMG-IV): sequencing the most valuable type-strain genomes for metagenomic binning, comparative biology and taxonomic classification.</title>
        <authorList>
            <person name="Goeker M."/>
        </authorList>
    </citation>
    <scope>NUCLEOTIDE SEQUENCE [LARGE SCALE GENOMIC DNA]</scope>
    <source>
        <strain evidence="9 10">DSM 25966</strain>
    </source>
</reference>
<gene>
    <name evidence="9" type="ORF">GGR25_004041</name>
</gene>
<organism evidence="9 10">
    <name type="scientific">Kaistia hirudinis</name>
    <dbReference type="NCBI Taxonomy" id="1293440"/>
    <lineage>
        <taxon>Bacteria</taxon>
        <taxon>Pseudomonadati</taxon>
        <taxon>Pseudomonadota</taxon>
        <taxon>Alphaproteobacteria</taxon>
        <taxon>Hyphomicrobiales</taxon>
        <taxon>Kaistiaceae</taxon>
        <taxon>Kaistia</taxon>
    </lineage>
</organism>
<comment type="caution">
    <text evidence="9">The sequence shown here is derived from an EMBL/GenBank/DDBJ whole genome shotgun (WGS) entry which is preliminary data.</text>
</comment>
<feature type="transmembrane region" description="Helical" evidence="7">
    <location>
        <begin position="198"/>
        <end position="223"/>
    </location>
</feature>
<dbReference type="InterPro" id="IPR000515">
    <property type="entry name" value="MetI-like"/>
</dbReference>
<evidence type="ECO:0000259" key="8">
    <source>
        <dbReference type="PROSITE" id="PS50928"/>
    </source>
</evidence>
<dbReference type="CDD" id="cd06261">
    <property type="entry name" value="TM_PBP2"/>
    <property type="match status" value="1"/>
</dbReference>
<keyword evidence="5 7" id="KW-1133">Transmembrane helix</keyword>
<dbReference type="SUPFAM" id="SSF161098">
    <property type="entry name" value="MetI-like"/>
    <property type="match status" value="1"/>
</dbReference>
<keyword evidence="3" id="KW-1003">Cell membrane</keyword>